<dbReference type="AlphaFoldDB" id="A0AAE3ZGG4"/>
<gene>
    <name evidence="1" type="ORF">JOF55_004720</name>
</gene>
<dbReference type="EMBL" id="JAVDXW010000002">
    <property type="protein sequence ID" value="MDR7304476.1"/>
    <property type="molecule type" value="Genomic_DNA"/>
</dbReference>
<protein>
    <submittedName>
        <fullName evidence="1">Alkaline shock family protein YloU</fullName>
    </submittedName>
</protein>
<name>A0AAE3ZGG4_9ACTN</name>
<proteinExistence type="predicted"/>
<keyword evidence="2" id="KW-1185">Reference proteome</keyword>
<organism evidence="1 2">
    <name type="scientific">Haloactinomyces albus</name>
    <dbReference type="NCBI Taxonomy" id="1352928"/>
    <lineage>
        <taxon>Bacteria</taxon>
        <taxon>Bacillati</taxon>
        <taxon>Actinomycetota</taxon>
        <taxon>Actinomycetes</taxon>
        <taxon>Actinopolysporales</taxon>
        <taxon>Actinopolysporaceae</taxon>
        <taxon>Haloactinomyces</taxon>
    </lineage>
</organism>
<reference evidence="1" key="1">
    <citation type="submission" date="2023-07" db="EMBL/GenBank/DDBJ databases">
        <title>Sequencing the genomes of 1000 actinobacteria strains.</title>
        <authorList>
            <person name="Klenk H.-P."/>
        </authorList>
    </citation>
    <scope>NUCLEOTIDE SEQUENCE</scope>
    <source>
        <strain evidence="1">DSM 45977</strain>
    </source>
</reference>
<evidence type="ECO:0000313" key="2">
    <source>
        <dbReference type="Proteomes" id="UP001180845"/>
    </source>
</evidence>
<comment type="caution">
    <text evidence="1">The sequence shown here is derived from an EMBL/GenBank/DDBJ whole genome shotgun (WGS) entry which is preliminary data.</text>
</comment>
<sequence>MRRNVIGSVEQMTGLQVVEVNIDVTDLQLPEDDEQHPLHDGTRRVR</sequence>
<evidence type="ECO:0000313" key="1">
    <source>
        <dbReference type="EMBL" id="MDR7304476.1"/>
    </source>
</evidence>
<dbReference type="Proteomes" id="UP001180845">
    <property type="component" value="Unassembled WGS sequence"/>
</dbReference>
<accession>A0AAE3ZGG4</accession>